<organism evidence="1">
    <name type="scientific">marine sediment metagenome</name>
    <dbReference type="NCBI Taxonomy" id="412755"/>
    <lineage>
        <taxon>unclassified sequences</taxon>
        <taxon>metagenomes</taxon>
        <taxon>ecological metagenomes</taxon>
    </lineage>
</organism>
<accession>A0A0F9AUI1</accession>
<dbReference type="AlphaFoldDB" id="A0A0F9AUI1"/>
<sequence length="160" mass="18633">MKQGAECLTDISNGKMNAPRTNRLPQRIEIAALHRCNIPSPRIAWFSDCHLRTVDRWLVRIASGEPITDHPRSGRPRLYTEQTWLKTIAFFCQTPPLPGCTRWTLRDAEEYLRRHPEVIGCGMSRAAIARTLTMHVLRPHLRKYFLQITDPEFFPKMEHT</sequence>
<gene>
    <name evidence="1" type="ORF">LCGC14_2529030</name>
</gene>
<protein>
    <submittedName>
        <fullName evidence="1">Uncharacterized protein</fullName>
    </submittedName>
</protein>
<proteinExistence type="predicted"/>
<dbReference type="EMBL" id="LAZR01040994">
    <property type="protein sequence ID" value="KKL13110.1"/>
    <property type="molecule type" value="Genomic_DNA"/>
</dbReference>
<comment type="caution">
    <text evidence="1">The sequence shown here is derived from an EMBL/GenBank/DDBJ whole genome shotgun (WGS) entry which is preliminary data.</text>
</comment>
<dbReference type="InterPro" id="IPR009057">
    <property type="entry name" value="Homeodomain-like_sf"/>
</dbReference>
<evidence type="ECO:0000313" key="1">
    <source>
        <dbReference type="EMBL" id="KKL13110.1"/>
    </source>
</evidence>
<reference evidence="1" key="1">
    <citation type="journal article" date="2015" name="Nature">
        <title>Complex archaea that bridge the gap between prokaryotes and eukaryotes.</title>
        <authorList>
            <person name="Spang A."/>
            <person name="Saw J.H."/>
            <person name="Jorgensen S.L."/>
            <person name="Zaremba-Niedzwiedzka K."/>
            <person name="Martijn J."/>
            <person name="Lind A.E."/>
            <person name="van Eijk R."/>
            <person name="Schleper C."/>
            <person name="Guy L."/>
            <person name="Ettema T.J."/>
        </authorList>
    </citation>
    <scope>NUCLEOTIDE SEQUENCE</scope>
</reference>
<name>A0A0F9AUI1_9ZZZZ</name>
<feature type="non-terminal residue" evidence="1">
    <location>
        <position position="160"/>
    </location>
</feature>
<dbReference type="SUPFAM" id="SSF46689">
    <property type="entry name" value="Homeodomain-like"/>
    <property type="match status" value="1"/>
</dbReference>